<sequence length="151" mass="16579">EELGKEYDEISAPMYNELSRLMPGADALVKSLHAQGQKKAIASGSSLERIEKIVDRFGWRSYFERLISTDHVNFVGKPDPAVYHYAAKALNVLPIECAVFEDSLNGVKAAKSAGMTCVAVPGATWDQHEFSLADHIVPSLTDEKVLKILGF</sequence>
<evidence type="ECO:0000313" key="1">
    <source>
        <dbReference type="EMBL" id="OGH69562.1"/>
    </source>
</evidence>
<evidence type="ECO:0008006" key="3">
    <source>
        <dbReference type="Google" id="ProtNLM"/>
    </source>
</evidence>
<dbReference type="PANTHER" id="PTHR18901:SF38">
    <property type="entry name" value="PSEUDOURIDINE-5'-PHOSPHATASE"/>
    <property type="match status" value="1"/>
</dbReference>
<protein>
    <recommendedName>
        <fullName evidence="3">HAD family hydrolase</fullName>
    </recommendedName>
</protein>
<gene>
    <name evidence="1" type="ORF">A2754_04020</name>
</gene>
<dbReference type="InterPro" id="IPR036412">
    <property type="entry name" value="HAD-like_sf"/>
</dbReference>
<dbReference type="AlphaFoldDB" id="A0A1F6MD26"/>
<dbReference type="NCBIfam" id="TIGR01509">
    <property type="entry name" value="HAD-SF-IA-v3"/>
    <property type="match status" value="1"/>
</dbReference>
<dbReference type="PANTHER" id="PTHR18901">
    <property type="entry name" value="2-DEOXYGLUCOSE-6-PHOSPHATE PHOSPHATASE 2"/>
    <property type="match status" value="1"/>
</dbReference>
<feature type="non-terminal residue" evidence="1">
    <location>
        <position position="1"/>
    </location>
</feature>
<dbReference type="Proteomes" id="UP000177953">
    <property type="component" value="Unassembled WGS sequence"/>
</dbReference>
<name>A0A1F6MD26_9BACT</name>
<dbReference type="InterPro" id="IPR023214">
    <property type="entry name" value="HAD_sf"/>
</dbReference>
<dbReference type="Gene3D" id="3.40.50.1000">
    <property type="entry name" value="HAD superfamily/HAD-like"/>
    <property type="match status" value="1"/>
</dbReference>
<comment type="caution">
    <text evidence="1">The sequence shown here is derived from an EMBL/GenBank/DDBJ whole genome shotgun (WGS) entry which is preliminary data.</text>
</comment>
<reference evidence="1 2" key="1">
    <citation type="journal article" date="2016" name="Nat. Commun.">
        <title>Thousands of microbial genomes shed light on interconnected biogeochemical processes in an aquifer system.</title>
        <authorList>
            <person name="Anantharaman K."/>
            <person name="Brown C.T."/>
            <person name="Hug L.A."/>
            <person name="Sharon I."/>
            <person name="Castelle C.J."/>
            <person name="Probst A.J."/>
            <person name="Thomas B.C."/>
            <person name="Singh A."/>
            <person name="Wilkins M.J."/>
            <person name="Karaoz U."/>
            <person name="Brodie E.L."/>
            <person name="Williams K.H."/>
            <person name="Hubbard S.S."/>
            <person name="Banfield J.F."/>
        </authorList>
    </citation>
    <scope>NUCLEOTIDE SEQUENCE [LARGE SCALE GENOMIC DNA]</scope>
</reference>
<dbReference type="Pfam" id="PF00702">
    <property type="entry name" value="Hydrolase"/>
    <property type="match status" value="1"/>
</dbReference>
<proteinExistence type="predicted"/>
<evidence type="ECO:0000313" key="2">
    <source>
        <dbReference type="Proteomes" id="UP000177953"/>
    </source>
</evidence>
<organism evidence="1 2">
    <name type="scientific">Candidatus Magasanikbacteria bacterium RIFCSPHIGHO2_01_FULL_47_8</name>
    <dbReference type="NCBI Taxonomy" id="1798673"/>
    <lineage>
        <taxon>Bacteria</taxon>
        <taxon>Candidatus Magasanikiibacteriota</taxon>
    </lineage>
</organism>
<dbReference type="EMBL" id="MFPU01000036">
    <property type="protein sequence ID" value="OGH69562.1"/>
    <property type="molecule type" value="Genomic_DNA"/>
</dbReference>
<dbReference type="InterPro" id="IPR006439">
    <property type="entry name" value="HAD-SF_hydro_IA"/>
</dbReference>
<dbReference type="SUPFAM" id="SSF56784">
    <property type="entry name" value="HAD-like"/>
    <property type="match status" value="1"/>
</dbReference>
<accession>A0A1F6MD26</accession>